<dbReference type="EMBL" id="JAGMVJ010000004">
    <property type="protein sequence ID" value="KAH7091088.1"/>
    <property type="molecule type" value="Genomic_DNA"/>
</dbReference>
<dbReference type="CDD" id="cd05402">
    <property type="entry name" value="NT_PAP_TUTase"/>
    <property type="match status" value="1"/>
</dbReference>
<dbReference type="SUPFAM" id="SSF81301">
    <property type="entry name" value="Nucleotidyltransferase"/>
    <property type="match status" value="1"/>
</dbReference>
<dbReference type="PANTHER" id="PTHR23092">
    <property type="entry name" value="POLY(A) RNA POLYMERASE"/>
    <property type="match status" value="1"/>
</dbReference>
<evidence type="ECO:0000256" key="2">
    <source>
        <dbReference type="SAM" id="MobiDB-lite"/>
    </source>
</evidence>
<name>A0A8K0REI5_9PLEO</name>
<dbReference type="InterPro" id="IPR054708">
    <property type="entry name" value="MTPAP-like_central"/>
</dbReference>
<dbReference type="GO" id="GO:0005730">
    <property type="term" value="C:nucleolus"/>
    <property type="evidence" value="ECO:0007669"/>
    <property type="project" value="TreeGrafter"/>
</dbReference>
<dbReference type="PANTHER" id="PTHR23092:SF15">
    <property type="entry name" value="INACTIVE NON-CANONICAL POLY(A) RNA POLYMERASE PROTEIN TRF4-2-RELATED"/>
    <property type="match status" value="1"/>
</dbReference>
<dbReference type="AlphaFoldDB" id="A0A8K0REI5"/>
<dbReference type="Pfam" id="PF22600">
    <property type="entry name" value="MTPAP-like_central"/>
    <property type="match status" value="1"/>
</dbReference>
<keyword evidence="5" id="KW-1185">Reference proteome</keyword>
<reference evidence="4" key="1">
    <citation type="journal article" date="2021" name="Nat. Commun.">
        <title>Genetic determinants of endophytism in the Arabidopsis root mycobiome.</title>
        <authorList>
            <person name="Mesny F."/>
            <person name="Miyauchi S."/>
            <person name="Thiergart T."/>
            <person name="Pickel B."/>
            <person name="Atanasova L."/>
            <person name="Karlsson M."/>
            <person name="Huettel B."/>
            <person name="Barry K.W."/>
            <person name="Haridas S."/>
            <person name="Chen C."/>
            <person name="Bauer D."/>
            <person name="Andreopoulos W."/>
            <person name="Pangilinan J."/>
            <person name="LaButti K."/>
            <person name="Riley R."/>
            <person name="Lipzen A."/>
            <person name="Clum A."/>
            <person name="Drula E."/>
            <person name="Henrissat B."/>
            <person name="Kohler A."/>
            <person name="Grigoriev I.V."/>
            <person name="Martin F.M."/>
            <person name="Hacquard S."/>
        </authorList>
    </citation>
    <scope>NUCLEOTIDE SEQUENCE</scope>
    <source>
        <strain evidence="4">MPI-SDFR-AT-0120</strain>
    </source>
</reference>
<sequence length="549" mass="62514">MKPFPNRLICRAPNRFTPSIVLWQHFVGPNHHTLYHQRLSSHVTEAVQNAAGIDHATVSPQETSGLSQLKAESGQEQGSWSIRRTTTGKGEWRKNKRDVTISRNIAAKKSAQQDRQTASEKLLADARAAFDAAEDYKGVVVEPMVHPASFRESSLPWCLPTHERTMSGIDRLAVEIDRFYAYTKPDYFEAMARRHVIEQVRSHVRETLPNHVLEVFGSERTGLAMATSDIDFRLLALSHLEAQGQSNTPPPPTDRREAMKSLRELYNRNLSRKKAYLLAQLRYARYPLISLQDQKSRLDVQIVLSNDTTLSRDMMKGYMEEYPYLRPLFFVVKTMFDVRGLADVFRGGFGSYSLFMMLVASIKHKPHPRKDAAGALINFLKFYRNFDTTKDGISIEPLVLFDKKKEPVLSDTVKAKLAEGDLQPLPDYMLCLRDPADATNDLGRKGIAIKHVQATFRQLCFELDHDLARNTRHSQLGILVGTSYMLNKEQRENLRHYGHSLARQLQTSLAKTANMVKQQEQEAKIAEEASKGERDIQGKESFVRLIFSN</sequence>
<evidence type="ECO:0000313" key="5">
    <source>
        <dbReference type="Proteomes" id="UP000813461"/>
    </source>
</evidence>
<comment type="caution">
    <text evidence="4">The sequence shown here is derived from an EMBL/GenBank/DDBJ whole genome shotgun (WGS) entry which is preliminary data.</text>
</comment>
<dbReference type="InterPro" id="IPR045862">
    <property type="entry name" value="Trf4-like"/>
</dbReference>
<dbReference type="GO" id="GO:0046872">
    <property type="term" value="F:metal ion binding"/>
    <property type="evidence" value="ECO:0007669"/>
    <property type="project" value="UniProtKB-KW"/>
</dbReference>
<dbReference type="Gene3D" id="1.10.1410.10">
    <property type="match status" value="1"/>
</dbReference>
<accession>A0A8K0REI5</accession>
<dbReference type="Gene3D" id="3.30.460.10">
    <property type="entry name" value="Beta Polymerase, domain 2"/>
    <property type="match status" value="1"/>
</dbReference>
<dbReference type="SUPFAM" id="SSF81631">
    <property type="entry name" value="PAP/OAS1 substrate-binding domain"/>
    <property type="match status" value="1"/>
</dbReference>
<feature type="domain" description="Poly(A) RNA polymerase mitochondrial-like central palm" evidence="3">
    <location>
        <begin position="174"/>
        <end position="310"/>
    </location>
</feature>
<evidence type="ECO:0000313" key="4">
    <source>
        <dbReference type="EMBL" id="KAH7091088.1"/>
    </source>
</evidence>
<feature type="coiled-coil region" evidence="1">
    <location>
        <begin position="502"/>
        <end position="529"/>
    </location>
</feature>
<dbReference type="InterPro" id="IPR043519">
    <property type="entry name" value="NT_sf"/>
</dbReference>
<keyword evidence="1" id="KW-0175">Coiled coil</keyword>
<proteinExistence type="predicted"/>
<evidence type="ECO:0000256" key="1">
    <source>
        <dbReference type="SAM" id="Coils"/>
    </source>
</evidence>
<dbReference type="Proteomes" id="UP000813461">
    <property type="component" value="Unassembled WGS sequence"/>
</dbReference>
<dbReference type="OrthoDB" id="273917at2759"/>
<dbReference type="GO" id="GO:0010605">
    <property type="term" value="P:negative regulation of macromolecule metabolic process"/>
    <property type="evidence" value="ECO:0007669"/>
    <property type="project" value="UniProtKB-ARBA"/>
</dbReference>
<gene>
    <name evidence="4" type="ORF">FB567DRAFT_264407</name>
</gene>
<dbReference type="GO" id="GO:0043634">
    <property type="term" value="P:polyadenylation-dependent ncRNA catabolic process"/>
    <property type="evidence" value="ECO:0007669"/>
    <property type="project" value="TreeGrafter"/>
</dbReference>
<dbReference type="GO" id="GO:0031499">
    <property type="term" value="C:TRAMP complex"/>
    <property type="evidence" value="ECO:0007669"/>
    <property type="project" value="TreeGrafter"/>
</dbReference>
<dbReference type="GO" id="GO:1990817">
    <property type="term" value="F:poly(A) RNA polymerase activity"/>
    <property type="evidence" value="ECO:0007669"/>
    <property type="project" value="UniProtKB-EC"/>
</dbReference>
<feature type="region of interest" description="Disordered" evidence="2">
    <location>
        <begin position="61"/>
        <end position="80"/>
    </location>
</feature>
<protein>
    <recommendedName>
        <fullName evidence="3">Poly(A) RNA polymerase mitochondrial-like central palm domain-containing protein</fullName>
    </recommendedName>
</protein>
<evidence type="ECO:0000259" key="3">
    <source>
        <dbReference type="Pfam" id="PF22600"/>
    </source>
</evidence>
<organism evidence="4 5">
    <name type="scientific">Paraphoma chrysanthemicola</name>
    <dbReference type="NCBI Taxonomy" id="798071"/>
    <lineage>
        <taxon>Eukaryota</taxon>
        <taxon>Fungi</taxon>
        <taxon>Dikarya</taxon>
        <taxon>Ascomycota</taxon>
        <taxon>Pezizomycotina</taxon>
        <taxon>Dothideomycetes</taxon>
        <taxon>Pleosporomycetidae</taxon>
        <taxon>Pleosporales</taxon>
        <taxon>Pleosporineae</taxon>
        <taxon>Phaeosphaeriaceae</taxon>
        <taxon>Paraphoma</taxon>
    </lineage>
</organism>
<dbReference type="GO" id="GO:0003729">
    <property type="term" value="F:mRNA binding"/>
    <property type="evidence" value="ECO:0007669"/>
    <property type="project" value="TreeGrafter"/>
</dbReference>
<dbReference type="GO" id="GO:0031123">
    <property type="term" value="P:RNA 3'-end processing"/>
    <property type="evidence" value="ECO:0007669"/>
    <property type="project" value="TreeGrafter"/>
</dbReference>